<dbReference type="RefSeq" id="WP_402873701.1">
    <property type="nucleotide sequence ID" value="NZ_JBIYSL010000002.1"/>
</dbReference>
<evidence type="ECO:0000313" key="2">
    <source>
        <dbReference type="Proteomes" id="UP001618531"/>
    </source>
</evidence>
<comment type="caution">
    <text evidence="1">The sequence shown here is derived from an EMBL/GenBank/DDBJ whole genome shotgun (WGS) entry which is preliminary data.</text>
</comment>
<name>A0ABW8HRX7_9BACL</name>
<dbReference type="InterPro" id="IPR032358">
    <property type="entry name" value="DUF4867"/>
</dbReference>
<gene>
    <name evidence="1" type="ORF">ACINKY_08750</name>
</gene>
<dbReference type="Proteomes" id="UP001618531">
    <property type="component" value="Unassembled WGS sequence"/>
</dbReference>
<organism evidence="1 2">
    <name type="scientific">Paenibacillus illinoisensis</name>
    <dbReference type="NCBI Taxonomy" id="59845"/>
    <lineage>
        <taxon>Bacteria</taxon>
        <taxon>Bacillati</taxon>
        <taxon>Bacillota</taxon>
        <taxon>Bacilli</taxon>
        <taxon>Bacillales</taxon>
        <taxon>Paenibacillaceae</taxon>
        <taxon>Paenibacillus</taxon>
    </lineage>
</organism>
<keyword evidence="2" id="KW-1185">Reference proteome</keyword>
<dbReference type="EMBL" id="JBIYSL010000002">
    <property type="protein sequence ID" value="MFK0522288.1"/>
    <property type="molecule type" value="Genomic_DNA"/>
</dbReference>
<evidence type="ECO:0000313" key="1">
    <source>
        <dbReference type="EMBL" id="MFK0522288.1"/>
    </source>
</evidence>
<dbReference type="Pfam" id="PF16161">
    <property type="entry name" value="DUF4867"/>
    <property type="match status" value="1"/>
</dbReference>
<reference evidence="1 2" key="1">
    <citation type="submission" date="2024-11" db="EMBL/GenBank/DDBJ databases">
        <title>Identification and Characterization of a Novel Fosfomycin Bacillithiol Transferase FosB8 in Paenibacillus illinoisensis.</title>
        <authorList>
            <person name="Lu W."/>
        </authorList>
    </citation>
    <scope>NUCLEOTIDE SEQUENCE [LARGE SCALE GENOMIC DNA]</scope>
    <source>
        <strain evidence="1 2">WP77</strain>
    </source>
</reference>
<protein>
    <submittedName>
        <fullName evidence="1">DUF4867 family protein</fullName>
    </submittedName>
</protein>
<sequence length="223" mass="25436">MTVYERLRQKNKHLSFYHVQDTAFLEYGNIIEGYSFDELLPYMNSLQIPQDQNEYVASVPEMELSTIKTQLEASFYGEISIQIGYCNGANSTLNGLEYHKSSEINVAVTDMVLLLGKVQDIKNNTYDSAQAVAFYVPQGTAIELYGTTLHFGPCKVEEEGFKTVVILPAGTNEPLHHMCEKRRDEDRLLFMKNKWLLVHPEREVLVRRGAHVGIEGENLRIDT</sequence>
<proteinExistence type="predicted"/>
<accession>A0ABW8HRX7</accession>